<dbReference type="Proteomes" id="UP001597051">
    <property type="component" value="Unassembled WGS sequence"/>
</dbReference>
<protein>
    <recommendedName>
        <fullName evidence="4">Outer membrane protein beta-barrel domain-containing protein</fullName>
    </recommendedName>
</protein>
<feature type="chain" id="PRO_5046833067" description="Outer membrane protein beta-barrel domain-containing protein" evidence="1">
    <location>
        <begin position="35"/>
        <end position="181"/>
    </location>
</feature>
<name>A0ABW3J0V4_9FLAO</name>
<evidence type="ECO:0000313" key="2">
    <source>
        <dbReference type="EMBL" id="MFD0983714.1"/>
    </source>
</evidence>
<accession>A0ABW3J0V4</accession>
<dbReference type="EMBL" id="JBHTIZ010000011">
    <property type="protein sequence ID" value="MFD0983714.1"/>
    <property type="molecule type" value="Genomic_DNA"/>
</dbReference>
<dbReference type="RefSeq" id="WP_379754396.1">
    <property type="nucleotide sequence ID" value="NZ_JBHSYB010000012.1"/>
</dbReference>
<keyword evidence="3" id="KW-1185">Reference proteome</keyword>
<sequence>MKKALRYLFKKKKQSLLKLFFVFCIMTLCNTINAQNEESFPKITGFVGVLHPIVTFSSEETTTNFKDYYIVGLPIGINIWKSKTIGFSFELVPTIKSDSEISKVNNLLIHPGILIRLKNNFTFAGRVAFETSGRYGITPIISKVIKKNKDHNYFVAVPVPLRFGNDKPSSLTIGFQFGIAF</sequence>
<evidence type="ECO:0008006" key="4">
    <source>
        <dbReference type="Google" id="ProtNLM"/>
    </source>
</evidence>
<keyword evidence="1" id="KW-0732">Signal</keyword>
<gene>
    <name evidence="2" type="ORF">ACFQ0S_04395</name>
</gene>
<evidence type="ECO:0000256" key="1">
    <source>
        <dbReference type="SAM" id="SignalP"/>
    </source>
</evidence>
<evidence type="ECO:0000313" key="3">
    <source>
        <dbReference type="Proteomes" id="UP001597051"/>
    </source>
</evidence>
<comment type="caution">
    <text evidence="2">The sequence shown here is derived from an EMBL/GenBank/DDBJ whole genome shotgun (WGS) entry which is preliminary data.</text>
</comment>
<reference evidence="3" key="1">
    <citation type="journal article" date="2019" name="Int. J. Syst. Evol. Microbiol.">
        <title>The Global Catalogue of Microorganisms (GCM) 10K type strain sequencing project: providing services to taxonomists for standard genome sequencing and annotation.</title>
        <authorList>
            <consortium name="The Broad Institute Genomics Platform"/>
            <consortium name="The Broad Institute Genome Sequencing Center for Infectious Disease"/>
            <person name="Wu L."/>
            <person name="Ma J."/>
        </authorList>
    </citation>
    <scope>NUCLEOTIDE SEQUENCE [LARGE SCALE GENOMIC DNA]</scope>
    <source>
        <strain evidence="3">CECT 7649</strain>
    </source>
</reference>
<feature type="signal peptide" evidence="1">
    <location>
        <begin position="1"/>
        <end position="34"/>
    </location>
</feature>
<organism evidence="2 3">
    <name type="scientific">Flavobacterium myungsuense</name>
    <dbReference type="NCBI Taxonomy" id="651823"/>
    <lineage>
        <taxon>Bacteria</taxon>
        <taxon>Pseudomonadati</taxon>
        <taxon>Bacteroidota</taxon>
        <taxon>Flavobacteriia</taxon>
        <taxon>Flavobacteriales</taxon>
        <taxon>Flavobacteriaceae</taxon>
        <taxon>Flavobacterium</taxon>
    </lineage>
</organism>
<proteinExistence type="predicted"/>